<keyword evidence="1" id="KW-0812">Transmembrane</keyword>
<gene>
    <name evidence="2" type="ordered locus">Os01g0890050</name>
    <name evidence="2" type="ORF">OSNPB_010890050</name>
</gene>
<keyword evidence="1" id="KW-0472">Membrane</keyword>
<dbReference type="EMBL" id="AP014957">
    <property type="protein sequence ID" value="BAS75649.1"/>
    <property type="molecule type" value="Genomic_DNA"/>
</dbReference>
<evidence type="ECO:0000256" key="1">
    <source>
        <dbReference type="SAM" id="Phobius"/>
    </source>
</evidence>
<reference evidence="3" key="1">
    <citation type="journal article" date="2005" name="Nature">
        <title>The map-based sequence of the rice genome.</title>
        <authorList>
            <consortium name="International rice genome sequencing project (IRGSP)"/>
            <person name="Matsumoto T."/>
            <person name="Wu J."/>
            <person name="Kanamori H."/>
            <person name="Katayose Y."/>
            <person name="Fujisawa M."/>
            <person name="Namiki N."/>
            <person name="Mizuno H."/>
            <person name="Yamamoto K."/>
            <person name="Antonio B.A."/>
            <person name="Baba T."/>
            <person name="Sakata K."/>
            <person name="Nagamura Y."/>
            <person name="Aoki H."/>
            <person name="Arikawa K."/>
            <person name="Arita K."/>
            <person name="Bito T."/>
            <person name="Chiden Y."/>
            <person name="Fujitsuka N."/>
            <person name="Fukunaka R."/>
            <person name="Hamada M."/>
            <person name="Harada C."/>
            <person name="Hayashi A."/>
            <person name="Hijishita S."/>
            <person name="Honda M."/>
            <person name="Hosokawa S."/>
            <person name="Ichikawa Y."/>
            <person name="Idonuma A."/>
            <person name="Iijima M."/>
            <person name="Ikeda M."/>
            <person name="Ikeno M."/>
            <person name="Ito K."/>
            <person name="Ito S."/>
            <person name="Ito T."/>
            <person name="Ito Y."/>
            <person name="Ito Y."/>
            <person name="Iwabuchi A."/>
            <person name="Kamiya K."/>
            <person name="Karasawa W."/>
            <person name="Kurita K."/>
            <person name="Katagiri S."/>
            <person name="Kikuta A."/>
            <person name="Kobayashi H."/>
            <person name="Kobayashi N."/>
            <person name="Machita K."/>
            <person name="Maehara T."/>
            <person name="Masukawa M."/>
            <person name="Mizubayashi T."/>
            <person name="Mukai Y."/>
            <person name="Nagasaki H."/>
            <person name="Nagata Y."/>
            <person name="Naito S."/>
            <person name="Nakashima M."/>
            <person name="Nakama Y."/>
            <person name="Nakamichi Y."/>
            <person name="Nakamura M."/>
            <person name="Meguro A."/>
            <person name="Negishi M."/>
            <person name="Ohta I."/>
            <person name="Ohta T."/>
            <person name="Okamoto M."/>
            <person name="Ono N."/>
            <person name="Saji S."/>
            <person name="Sakaguchi M."/>
            <person name="Sakai K."/>
            <person name="Shibata M."/>
            <person name="Shimokawa T."/>
            <person name="Song J."/>
            <person name="Takazaki Y."/>
            <person name="Terasawa K."/>
            <person name="Tsugane M."/>
            <person name="Tsuji K."/>
            <person name="Ueda S."/>
            <person name="Waki K."/>
            <person name="Yamagata H."/>
            <person name="Yamamoto M."/>
            <person name="Yamamoto S."/>
            <person name="Yamane H."/>
            <person name="Yoshiki S."/>
            <person name="Yoshihara R."/>
            <person name="Yukawa K."/>
            <person name="Zhong H."/>
            <person name="Yano M."/>
            <person name="Yuan Q."/>
            <person name="Ouyang S."/>
            <person name="Liu J."/>
            <person name="Jones K.M."/>
            <person name="Gansberger K."/>
            <person name="Moffat K."/>
            <person name="Hill J."/>
            <person name="Bera J."/>
            <person name="Fadrosh D."/>
            <person name="Jin S."/>
            <person name="Johri S."/>
            <person name="Kim M."/>
            <person name="Overton L."/>
            <person name="Reardon M."/>
            <person name="Tsitrin T."/>
            <person name="Vuong H."/>
            <person name="Weaver B."/>
            <person name="Ciecko A."/>
            <person name="Tallon L."/>
            <person name="Jackson J."/>
            <person name="Pai G."/>
            <person name="Aken S.V."/>
            <person name="Utterback T."/>
            <person name="Reidmuller S."/>
            <person name="Feldblyum T."/>
            <person name="Hsiao J."/>
            <person name="Zismann V."/>
            <person name="Iobst S."/>
            <person name="de Vazeille A.R."/>
            <person name="Buell C.R."/>
            <person name="Ying K."/>
            <person name="Li Y."/>
            <person name="Lu T."/>
            <person name="Huang Y."/>
            <person name="Zhao Q."/>
            <person name="Feng Q."/>
            <person name="Zhang L."/>
            <person name="Zhu J."/>
            <person name="Weng Q."/>
            <person name="Mu J."/>
            <person name="Lu Y."/>
            <person name="Fan D."/>
            <person name="Liu Y."/>
            <person name="Guan J."/>
            <person name="Zhang Y."/>
            <person name="Yu S."/>
            <person name="Liu X."/>
            <person name="Zhang Y."/>
            <person name="Hong G."/>
            <person name="Han B."/>
            <person name="Choisne N."/>
            <person name="Demange N."/>
            <person name="Orjeda G."/>
            <person name="Samain S."/>
            <person name="Cattolico L."/>
            <person name="Pelletier E."/>
            <person name="Couloux A."/>
            <person name="Segurens B."/>
            <person name="Wincker P."/>
            <person name="D'Hont A."/>
            <person name="Scarpelli C."/>
            <person name="Weissenbach J."/>
            <person name="Salanoubat M."/>
            <person name="Quetier F."/>
            <person name="Yu Y."/>
            <person name="Kim H.R."/>
            <person name="Rambo T."/>
            <person name="Currie J."/>
            <person name="Collura K."/>
            <person name="Luo M."/>
            <person name="Yang T."/>
            <person name="Ammiraju J.S.S."/>
            <person name="Engler F."/>
            <person name="Soderlund C."/>
            <person name="Wing R.A."/>
            <person name="Palmer L.E."/>
            <person name="de la Bastide M."/>
            <person name="Spiegel L."/>
            <person name="Nascimento L."/>
            <person name="Zutavern T."/>
            <person name="O'Shaughnessy A."/>
            <person name="Dike S."/>
            <person name="Dedhia N."/>
            <person name="Preston R."/>
            <person name="Balija V."/>
            <person name="McCombie W.R."/>
            <person name="Chow T."/>
            <person name="Chen H."/>
            <person name="Chung M."/>
            <person name="Chen C."/>
            <person name="Shaw J."/>
            <person name="Wu H."/>
            <person name="Hsiao K."/>
            <person name="Chao Y."/>
            <person name="Chu M."/>
            <person name="Cheng C."/>
            <person name="Hour A."/>
            <person name="Lee P."/>
            <person name="Lin S."/>
            <person name="Lin Y."/>
            <person name="Liou J."/>
            <person name="Liu S."/>
            <person name="Hsing Y."/>
            <person name="Raghuvanshi S."/>
            <person name="Mohanty A."/>
            <person name="Bharti A.K."/>
            <person name="Gaur A."/>
            <person name="Gupta V."/>
            <person name="Kumar D."/>
            <person name="Ravi V."/>
            <person name="Vij S."/>
            <person name="Kapur A."/>
            <person name="Khurana P."/>
            <person name="Khurana P."/>
            <person name="Khurana J.P."/>
            <person name="Tyagi A.K."/>
            <person name="Gaikwad K."/>
            <person name="Singh A."/>
            <person name="Dalal V."/>
            <person name="Srivastava S."/>
            <person name="Dixit A."/>
            <person name="Pal A.K."/>
            <person name="Ghazi I.A."/>
            <person name="Yadav M."/>
            <person name="Pandit A."/>
            <person name="Bhargava A."/>
            <person name="Sureshbabu K."/>
            <person name="Batra K."/>
            <person name="Sharma T.R."/>
            <person name="Mohapatra T."/>
            <person name="Singh N.K."/>
            <person name="Messing J."/>
            <person name="Nelson A.B."/>
            <person name="Fuks G."/>
            <person name="Kavchok S."/>
            <person name="Keizer G."/>
            <person name="Linton E."/>
            <person name="Llaca V."/>
            <person name="Song R."/>
            <person name="Tanyolac B."/>
            <person name="Young S."/>
            <person name="Ho-Il K."/>
            <person name="Hahn J.H."/>
            <person name="Sangsakoo G."/>
            <person name="Vanavichit A."/>
            <person name="de Mattos Luiz.A.T."/>
            <person name="Zimmer P.D."/>
            <person name="Malone G."/>
            <person name="Dellagostin O."/>
            <person name="de Oliveira A.C."/>
            <person name="Bevan M."/>
            <person name="Bancroft I."/>
            <person name="Minx P."/>
            <person name="Cordum H."/>
            <person name="Wilson R."/>
            <person name="Cheng Z."/>
            <person name="Jin W."/>
            <person name="Jiang J."/>
            <person name="Leong S.A."/>
            <person name="Iwama H."/>
            <person name="Gojobori T."/>
            <person name="Itoh T."/>
            <person name="Niimura Y."/>
            <person name="Fujii Y."/>
            <person name="Habara T."/>
            <person name="Sakai H."/>
            <person name="Sato Y."/>
            <person name="Wilson G."/>
            <person name="Kumar K."/>
            <person name="McCouch S."/>
            <person name="Juretic N."/>
            <person name="Hoen D."/>
            <person name="Wright S."/>
            <person name="Bruskiewich R."/>
            <person name="Bureau T."/>
            <person name="Miyao A."/>
            <person name="Hirochika H."/>
            <person name="Nishikawa T."/>
            <person name="Kadowaki K."/>
            <person name="Sugiura M."/>
            <person name="Burr B."/>
            <person name="Sasaki T."/>
        </authorList>
    </citation>
    <scope>NUCLEOTIDE SEQUENCE [LARGE SCALE GENOMIC DNA]</scope>
    <source>
        <strain evidence="3">cv. Nipponbare</strain>
    </source>
</reference>
<dbReference type="Gramene" id="Os01t0890050-00">
    <property type="protein sequence ID" value="Os01t0890050-00"/>
    <property type="gene ID" value="Os01g0890050"/>
</dbReference>
<evidence type="ECO:0000313" key="2">
    <source>
        <dbReference type="EMBL" id="BAS75649.1"/>
    </source>
</evidence>
<reference evidence="2 3" key="2">
    <citation type="journal article" date="2013" name="Plant Cell Physiol.">
        <title>Rice Annotation Project Database (RAP-DB): an integrative and interactive database for rice genomics.</title>
        <authorList>
            <person name="Sakai H."/>
            <person name="Lee S.S."/>
            <person name="Tanaka T."/>
            <person name="Numa H."/>
            <person name="Kim J."/>
            <person name="Kawahara Y."/>
            <person name="Wakimoto H."/>
            <person name="Yang C.C."/>
            <person name="Iwamoto M."/>
            <person name="Abe T."/>
            <person name="Yamada Y."/>
            <person name="Muto A."/>
            <person name="Inokuchi H."/>
            <person name="Ikemura T."/>
            <person name="Matsumoto T."/>
            <person name="Sasaki T."/>
            <person name="Itoh T."/>
        </authorList>
    </citation>
    <scope>NUCLEOTIDE SEQUENCE [LARGE SCALE GENOMIC DNA]</scope>
    <source>
        <strain evidence="3">cv. Nipponbare</strain>
    </source>
</reference>
<sequence length="90" mass="10024">MVDHTSHLIATELAAWEPCVCKMIEALPYSIGGVGICLITRFPVSRSTATVELVAVLFVILLDHTGILRCFTRRTRFPSAEMVRFDDARS</sequence>
<dbReference type="AlphaFoldDB" id="A0A0N7KE77"/>
<reference evidence="2 3" key="3">
    <citation type="journal article" date="2013" name="Rice">
        <title>Improvement of the Oryza sativa Nipponbare reference genome using next generation sequence and optical map data.</title>
        <authorList>
            <person name="Kawahara Y."/>
            <person name="de la Bastide M."/>
            <person name="Hamilton J.P."/>
            <person name="Kanamori H."/>
            <person name="McCombie W.R."/>
            <person name="Ouyang S."/>
            <person name="Schwartz D.C."/>
            <person name="Tanaka T."/>
            <person name="Wu J."/>
            <person name="Zhou S."/>
            <person name="Childs K.L."/>
            <person name="Davidson R.M."/>
            <person name="Lin H."/>
            <person name="Quesada-Ocampo L."/>
            <person name="Vaillancourt B."/>
            <person name="Sakai H."/>
            <person name="Lee S.S."/>
            <person name="Kim J."/>
            <person name="Numa H."/>
            <person name="Itoh T."/>
            <person name="Buell C.R."/>
            <person name="Matsumoto T."/>
        </authorList>
    </citation>
    <scope>NUCLEOTIDE SEQUENCE [LARGE SCALE GENOMIC DNA]</scope>
    <source>
        <strain evidence="3">cv. Nipponbare</strain>
    </source>
</reference>
<dbReference type="InParanoid" id="A0A0N7KE77"/>
<protein>
    <submittedName>
        <fullName evidence="2">Os01g0890050 protein</fullName>
    </submittedName>
</protein>
<dbReference type="Proteomes" id="UP000059680">
    <property type="component" value="Chromosome 1"/>
</dbReference>
<evidence type="ECO:0000313" key="3">
    <source>
        <dbReference type="Proteomes" id="UP000059680"/>
    </source>
</evidence>
<name>A0A0N7KE77_ORYSJ</name>
<accession>A0A0N7KE77</accession>
<dbReference type="PaxDb" id="39947-A0A0N7KE77"/>
<keyword evidence="1" id="KW-1133">Transmembrane helix</keyword>
<organism evidence="2 3">
    <name type="scientific">Oryza sativa subsp. japonica</name>
    <name type="common">Rice</name>
    <dbReference type="NCBI Taxonomy" id="39947"/>
    <lineage>
        <taxon>Eukaryota</taxon>
        <taxon>Viridiplantae</taxon>
        <taxon>Streptophyta</taxon>
        <taxon>Embryophyta</taxon>
        <taxon>Tracheophyta</taxon>
        <taxon>Spermatophyta</taxon>
        <taxon>Magnoliopsida</taxon>
        <taxon>Liliopsida</taxon>
        <taxon>Poales</taxon>
        <taxon>Poaceae</taxon>
        <taxon>BOP clade</taxon>
        <taxon>Oryzoideae</taxon>
        <taxon>Oryzeae</taxon>
        <taxon>Oryzinae</taxon>
        <taxon>Oryza</taxon>
        <taxon>Oryza sativa</taxon>
    </lineage>
</organism>
<keyword evidence="3" id="KW-1185">Reference proteome</keyword>
<proteinExistence type="predicted"/>
<feature type="transmembrane region" description="Helical" evidence="1">
    <location>
        <begin position="53"/>
        <end position="72"/>
    </location>
</feature>